<dbReference type="GO" id="GO:0008360">
    <property type="term" value="P:regulation of cell shape"/>
    <property type="evidence" value="ECO:0007669"/>
    <property type="project" value="InterPro"/>
</dbReference>
<dbReference type="InterPro" id="IPR007221">
    <property type="entry name" value="MreC"/>
</dbReference>
<dbReference type="OrthoDB" id="5372414at2"/>
<dbReference type="GO" id="GO:0005886">
    <property type="term" value="C:plasma membrane"/>
    <property type="evidence" value="ECO:0007669"/>
    <property type="project" value="TreeGrafter"/>
</dbReference>
<dbReference type="InterPro" id="IPR055342">
    <property type="entry name" value="MreC_beta-barrel_core"/>
</dbReference>
<dbReference type="Gene3D" id="2.40.10.350">
    <property type="entry name" value="Rod shape-determining protein MreC, domain 2"/>
    <property type="match status" value="1"/>
</dbReference>
<feature type="compositionally biased region" description="Basic and acidic residues" evidence="1">
    <location>
        <begin position="337"/>
        <end position="346"/>
    </location>
</feature>
<dbReference type="EMBL" id="LNKT01000056">
    <property type="protein sequence ID" value="KYJ85873.1"/>
    <property type="molecule type" value="Genomic_DNA"/>
</dbReference>
<evidence type="ECO:0000313" key="4">
    <source>
        <dbReference type="Proteomes" id="UP000075359"/>
    </source>
</evidence>
<comment type="caution">
    <text evidence="3">The sequence shown here is derived from an EMBL/GenBank/DDBJ whole genome shotgun (WGS) entry which is preliminary data.</text>
</comment>
<evidence type="ECO:0000256" key="1">
    <source>
        <dbReference type="SAM" id="MobiDB-lite"/>
    </source>
</evidence>
<protein>
    <submittedName>
        <fullName evidence="3">Rod shape-determining protein MreC</fullName>
    </submittedName>
</protein>
<keyword evidence="4" id="KW-1185">Reference proteome</keyword>
<feature type="domain" description="Rod shape-determining protein MreC beta-barrel core" evidence="2">
    <location>
        <begin position="158"/>
        <end position="243"/>
    </location>
</feature>
<proteinExistence type="predicted"/>
<dbReference type="NCBIfam" id="NF010507">
    <property type="entry name" value="PRK13922.10-6"/>
    <property type="match status" value="1"/>
</dbReference>
<sequence length="367" mass="41940">MKTRIIIIIILLAILAGLLTKNDERIMDVLLGTINPIKQKYKNFTQNIEDKSHSYIFQKESIEKLSRENRILRKRLLEQTHYIKQVKDIYNVLPQLKRLPVHNISIAETISYVKLNSFTQIILTKPKDVHEGKLYGLIQGTVAAGVAVVKNNQLYGYLTSDEKCRFSVFIGKKYAPGIAIGMSKNEMVVKFIPKWHKIEVGDKVITSGLDDIFFANVPVGIVSKVETQSAYKVAYINTYSDIFHPKTFFLINDAKPTLARDFDRFMTKIPKEKECLQVGDLRLKDANGSIILNEQNITTDIRESNVSEKNLSVPVISSIPARIDQTQEEVIEPEVPVEPHTEPKPEPKKKRIIHRKKKRATQSLDLF</sequence>
<feature type="compositionally biased region" description="Basic residues" evidence="1">
    <location>
        <begin position="347"/>
        <end position="360"/>
    </location>
</feature>
<dbReference type="STRING" id="1630136.AS592_04585"/>
<reference evidence="3 4" key="1">
    <citation type="submission" date="2015-11" db="EMBL/GenBank/DDBJ databases">
        <title>Draft genome of Sulfurovum riftiae 1812E, a member of the Epsilonproteobacteria isolated from the tube of the deep-sea hydrothermal vent tubewom Riftia pachyptila.</title>
        <authorList>
            <person name="Vetriani C."/>
            <person name="Giovannelli D."/>
        </authorList>
    </citation>
    <scope>NUCLEOTIDE SEQUENCE [LARGE SCALE GENOMIC DNA]</scope>
    <source>
        <strain evidence="3 4">1812E</strain>
    </source>
</reference>
<dbReference type="InterPro" id="IPR042175">
    <property type="entry name" value="Cell/Rod_MreC_2"/>
</dbReference>
<dbReference type="RefSeq" id="WP_067331808.1">
    <property type="nucleotide sequence ID" value="NZ_LNKT01000056.1"/>
</dbReference>
<feature type="region of interest" description="Disordered" evidence="1">
    <location>
        <begin position="327"/>
        <end position="367"/>
    </location>
</feature>
<dbReference type="Pfam" id="PF04085">
    <property type="entry name" value="MreC"/>
    <property type="match status" value="1"/>
</dbReference>
<gene>
    <name evidence="3" type="ORF">AS592_04585</name>
</gene>
<evidence type="ECO:0000313" key="3">
    <source>
        <dbReference type="EMBL" id="KYJ85873.1"/>
    </source>
</evidence>
<dbReference type="PANTHER" id="PTHR34138:SF1">
    <property type="entry name" value="CELL SHAPE-DETERMINING PROTEIN MREC"/>
    <property type="match status" value="1"/>
</dbReference>
<name>A0A151CF37_9BACT</name>
<dbReference type="PANTHER" id="PTHR34138">
    <property type="entry name" value="CELL SHAPE-DETERMINING PROTEIN MREC"/>
    <property type="match status" value="1"/>
</dbReference>
<dbReference type="Proteomes" id="UP000075359">
    <property type="component" value="Unassembled WGS sequence"/>
</dbReference>
<dbReference type="AlphaFoldDB" id="A0A151CF37"/>
<evidence type="ECO:0000259" key="2">
    <source>
        <dbReference type="Pfam" id="PF04085"/>
    </source>
</evidence>
<organism evidence="3 4">
    <name type="scientific">Sulfurovum riftiae</name>
    <dbReference type="NCBI Taxonomy" id="1630136"/>
    <lineage>
        <taxon>Bacteria</taxon>
        <taxon>Pseudomonadati</taxon>
        <taxon>Campylobacterota</taxon>
        <taxon>Epsilonproteobacteria</taxon>
        <taxon>Campylobacterales</taxon>
        <taxon>Sulfurovaceae</taxon>
        <taxon>Sulfurovum</taxon>
    </lineage>
</organism>
<accession>A0A151CF37</accession>